<accession>A0AAV2QVF7</accession>
<feature type="transmembrane region" description="Helical" evidence="1">
    <location>
        <begin position="29"/>
        <end position="50"/>
    </location>
</feature>
<protein>
    <submittedName>
        <fullName evidence="2">Uncharacterized protein</fullName>
    </submittedName>
</protein>
<dbReference type="EMBL" id="CAXKWB010011207">
    <property type="protein sequence ID" value="CAL4100405.1"/>
    <property type="molecule type" value="Genomic_DNA"/>
</dbReference>
<gene>
    <name evidence="2" type="ORF">MNOR_LOCUS16786</name>
</gene>
<evidence type="ECO:0000313" key="3">
    <source>
        <dbReference type="Proteomes" id="UP001497623"/>
    </source>
</evidence>
<dbReference type="Proteomes" id="UP001497623">
    <property type="component" value="Unassembled WGS sequence"/>
</dbReference>
<comment type="caution">
    <text evidence="2">The sequence shown here is derived from an EMBL/GenBank/DDBJ whole genome shotgun (WGS) entry which is preliminary data.</text>
</comment>
<evidence type="ECO:0000256" key="1">
    <source>
        <dbReference type="SAM" id="Phobius"/>
    </source>
</evidence>
<dbReference type="AlphaFoldDB" id="A0AAV2QVF7"/>
<feature type="transmembrane region" description="Helical" evidence="1">
    <location>
        <begin position="108"/>
        <end position="133"/>
    </location>
</feature>
<sequence length="223" mass="25576">MSLLSAARGASFLLEMKNIAKYTTSALKILYLIFPIAFRSFCLIVTGTHAKFLVNVYSFKNPIALFAWLINFGTASIIPAILVLKRELPCRGISHMVWTFFRMIMGHFWLDIVTPYGLFYSLYFEVASIVLLVLSPKSPLNNNDDWEFFDEKILMYGNVTVAICCMLVNIIVIIMSIYRVGNIGKCVRNVWIDLNIYKKDSLVFAKIENGKPKKKPKKYLYNI</sequence>
<name>A0AAV2QVF7_MEGNR</name>
<evidence type="ECO:0000313" key="2">
    <source>
        <dbReference type="EMBL" id="CAL4100405.1"/>
    </source>
</evidence>
<reference evidence="2 3" key="1">
    <citation type="submission" date="2024-05" db="EMBL/GenBank/DDBJ databases">
        <authorList>
            <person name="Wallberg A."/>
        </authorList>
    </citation>
    <scope>NUCLEOTIDE SEQUENCE [LARGE SCALE GENOMIC DNA]</scope>
</reference>
<keyword evidence="1" id="KW-1133">Transmembrane helix</keyword>
<feature type="non-terminal residue" evidence="2">
    <location>
        <position position="223"/>
    </location>
</feature>
<organism evidence="2 3">
    <name type="scientific">Meganyctiphanes norvegica</name>
    <name type="common">Northern krill</name>
    <name type="synonym">Thysanopoda norvegica</name>
    <dbReference type="NCBI Taxonomy" id="48144"/>
    <lineage>
        <taxon>Eukaryota</taxon>
        <taxon>Metazoa</taxon>
        <taxon>Ecdysozoa</taxon>
        <taxon>Arthropoda</taxon>
        <taxon>Crustacea</taxon>
        <taxon>Multicrustacea</taxon>
        <taxon>Malacostraca</taxon>
        <taxon>Eumalacostraca</taxon>
        <taxon>Eucarida</taxon>
        <taxon>Euphausiacea</taxon>
        <taxon>Euphausiidae</taxon>
        <taxon>Meganyctiphanes</taxon>
    </lineage>
</organism>
<keyword evidence="1" id="KW-0472">Membrane</keyword>
<keyword evidence="3" id="KW-1185">Reference proteome</keyword>
<feature type="transmembrane region" description="Helical" evidence="1">
    <location>
        <begin position="153"/>
        <end position="178"/>
    </location>
</feature>
<feature type="transmembrane region" description="Helical" evidence="1">
    <location>
        <begin position="62"/>
        <end position="84"/>
    </location>
</feature>
<keyword evidence="1" id="KW-0812">Transmembrane</keyword>
<proteinExistence type="predicted"/>